<organism evidence="3 4">
    <name type="scientific">Microbacterium yannicii</name>
    <dbReference type="NCBI Taxonomy" id="671622"/>
    <lineage>
        <taxon>Bacteria</taxon>
        <taxon>Bacillati</taxon>
        <taxon>Actinomycetota</taxon>
        <taxon>Actinomycetes</taxon>
        <taxon>Micrococcales</taxon>
        <taxon>Microbacteriaceae</taxon>
        <taxon>Microbacterium</taxon>
    </lineage>
</organism>
<accession>A0ABP9M8D2</accession>
<dbReference type="SMART" id="SM00422">
    <property type="entry name" value="HTH_MERR"/>
    <property type="match status" value="1"/>
</dbReference>
<proteinExistence type="predicted"/>
<protein>
    <submittedName>
        <fullName evidence="3">MerR family transcriptional regulator</fullName>
    </submittedName>
</protein>
<dbReference type="SMART" id="SM00871">
    <property type="entry name" value="AraC_E_bind"/>
    <property type="match status" value="1"/>
</dbReference>
<feature type="domain" description="HTH merR-type" evidence="2">
    <location>
        <begin position="26"/>
        <end position="96"/>
    </location>
</feature>
<dbReference type="PROSITE" id="PS50937">
    <property type="entry name" value="HTH_MERR_2"/>
    <property type="match status" value="1"/>
</dbReference>
<evidence type="ECO:0000259" key="2">
    <source>
        <dbReference type="PROSITE" id="PS50937"/>
    </source>
</evidence>
<dbReference type="Gene3D" id="3.20.80.10">
    <property type="entry name" value="Regulatory factor, effector binding domain"/>
    <property type="match status" value="1"/>
</dbReference>
<dbReference type="PANTHER" id="PTHR30204">
    <property type="entry name" value="REDOX-CYCLING DRUG-SENSING TRANSCRIPTIONAL ACTIVATOR SOXR"/>
    <property type="match status" value="1"/>
</dbReference>
<dbReference type="InterPro" id="IPR000551">
    <property type="entry name" value="MerR-type_HTH_dom"/>
</dbReference>
<dbReference type="InterPro" id="IPR029442">
    <property type="entry name" value="GyrI-like"/>
</dbReference>
<evidence type="ECO:0000313" key="3">
    <source>
        <dbReference type="EMBL" id="GAA5090887.1"/>
    </source>
</evidence>
<gene>
    <name evidence="3" type="ORF">GCM10025760_17230</name>
</gene>
<dbReference type="InterPro" id="IPR010499">
    <property type="entry name" value="AraC_E-bd"/>
</dbReference>
<sequence>MPQPVAFLGLLVDSHTVSGPNVDSTMYTIGDFAAIGRVSVRMLRHYDAIGILPPAHVDDRTGYRHYADAQLADLLRLVELRELGCGLDVIGDVLSAPDRSAAMREALQQRRAQLEASIAADQDRLSHIDERLRALEGNAMSAVEYRPIAPVTVYAVGGRAPGMGPENVSPVIGPLLERLDGALGAAGRAPREPGVFWYETVPDSEELSVHVSFTADPEPVPGEGYHVVELPHIPTAGVLTHHGDMPSIGRSWMTLMSQVVEDGYRIVGPTREVYVEAGPGLDQSEWVTDLIVPVERA</sequence>
<name>A0ABP9M8D2_9MICO</name>
<dbReference type="InterPro" id="IPR011256">
    <property type="entry name" value="Reg_factor_effector_dom_sf"/>
</dbReference>
<keyword evidence="4" id="KW-1185">Reference proteome</keyword>
<dbReference type="Gene3D" id="1.10.1660.10">
    <property type="match status" value="1"/>
</dbReference>
<comment type="caution">
    <text evidence="3">The sequence shown here is derived from an EMBL/GenBank/DDBJ whole genome shotgun (WGS) entry which is preliminary data.</text>
</comment>
<keyword evidence="1" id="KW-0238">DNA-binding</keyword>
<dbReference type="EMBL" id="BAABKZ010000001">
    <property type="protein sequence ID" value="GAA5090887.1"/>
    <property type="molecule type" value="Genomic_DNA"/>
</dbReference>
<evidence type="ECO:0000313" key="4">
    <source>
        <dbReference type="Proteomes" id="UP001501407"/>
    </source>
</evidence>
<reference evidence="4" key="1">
    <citation type="journal article" date="2019" name="Int. J. Syst. Evol. Microbiol.">
        <title>The Global Catalogue of Microorganisms (GCM) 10K type strain sequencing project: providing services to taxonomists for standard genome sequencing and annotation.</title>
        <authorList>
            <consortium name="The Broad Institute Genomics Platform"/>
            <consortium name="The Broad Institute Genome Sequencing Center for Infectious Disease"/>
            <person name="Wu L."/>
            <person name="Ma J."/>
        </authorList>
    </citation>
    <scope>NUCLEOTIDE SEQUENCE [LARGE SCALE GENOMIC DNA]</scope>
    <source>
        <strain evidence="4">JCM 18959</strain>
    </source>
</reference>
<dbReference type="Pfam" id="PF06445">
    <property type="entry name" value="GyrI-like"/>
    <property type="match status" value="1"/>
</dbReference>
<dbReference type="Proteomes" id="UP001501407">
    <property type="component" value="Unassembled WGS sequence"/>
</dbReference>
<evidence type="ECO:0000256" key="1">
    <source>
        <dbReference type="ARBA" id="ARBA00023125"/>
    </source>
</evidence>
<dbReference type="SUPFAM" id="SSF55136">
    <property type="entry name" value="Probable bacterial effector-binding domain"/>
    <property type="match status" value="1"/>
</dbReference>
<dbReference type="InterPro" id="IPR047057">
    <property type="entry name" value="MerR_fam"/>
</dbReference>
<dbReference type="Pfam" id="PF13411">
    <property type="entry name" value="MerR_1"/>
    <property type="match status" value="1"/>
</dbReference>
<dbReference type="InterPro" id="IPR009061">
    <property type="entry name" value="DNA-bd_dom_put_sf"/>
</dbReference>
<dbReference type="PANTHER" id="PTHR30204:SF97">
    <property type="entry name" value="MERR FAMILY REGULATORY PROTEIN"/>
    <property type="match status" value="1"/>
</dbReference>
<dbReference type="SUPFAM" id="SSF46955">
    <property type="entry name" value="Putative DNA-binding domain"/>
    <property type="match status" value="1"/>
</dbReference>